<evidence type="ECO:0000313" key="6">
    <source>
        <dbReference type="Proteomes" id="UP000319783"/>
    </source>
</evidence>
<dbReference type="InterPro" id="IPR003593">
    <property type="entry name" value="AAA+_ATPase"/>
</dbReference>
<sequence>MATNHTNALLKLRHVQQIYTSGQRRFTALQDVNLTVSEGEFVALLGPSGCGKSTLLRIITGLQKPSEGKVLYRDQPLKDVNPHATIVFQTFALFPWLSVFENVDLALKAREIPSNIRTSRALDLIDRVGLGGFETAYPRELSGGMRQKVGFARAMAVEPELLCLDEPFSALDVLSAESLRGELMELWTSGSIPTKAILMVSHSIEEAVFMADRIVVMDKEPGRIIAEVKVELPHPRQRKSDEFQRVVDEVYGMLAGQTEPEAIELGTAPGEQGHTRALPKIAISDLAGLLEYLSELPTNRQDIYRLPQELKVDSNHIFSLIEASEILGFVYVKKGDIILTSLGETFAEASIQARKEIFATRIRRLPLVRWLTTMLTHSENHALDWDVIHAALELEFPKDEAEKQLDTLINWGRYAELISYNDDKALVYLGVSQGQGSVRVRGQSGSHLD</sequence>
<dbReference type="PANTHER" id="PTHR42788">
    <property type="entry name" value="TAURINE IMPORT ATP-BINDING PROTEIN-RELATED"/>
    <property type="match status" value="1"/>
</dbReference>
<dbReference type="GO" id="GO:0016887">
    <property type="term" value="F:ATP hydrolysis activity"/>
    <property type="evidence" value="ECO:0007669"/>
    <property type="project" value="InterPro"/>
</dbReference>
<dbReference type="Gene3D" id="3.40.50.300">
    <property type="entry name" value="P-loop containing nucleotide triphosphate hydrolases"/>
    <property type="match status" value="1"/>
</dbReference>
<accession>A0A533QA56</accession>
<comment type="caution">
    <text evidence="5">The sequence shown here is derived from an EMBL/GenBank/DDBJ whole genome shotgun (WGS) entry which is preliminary data.</text>
</comment>
<keyword evidence="3" id="KW-0067">ATP-binding</keyword>
<organism evidence="5 6">
    <name type="scientific">Candidatus Jettenia ecosi</name>
    <dbReference type="NCBI Taxonomy" id="2494326"/>
    <lineage>
        <taxon>Bacteria</taxon>
        <taxon>Pseudomonadati</taxon>
        <taxon>Planctomycetota</taxon>
        <taxon>Candidatus Brocadiia</taxon>
        <taxon>Candidatus Brocadiales</taxon>
        <taxon>Candidatus Brocadiaceae</taxon>
        <taxon>Candidatus Jettenia</taxon>
    </lineage>
</organism>
<dbReference type="SUPFAM" id="SSF52540">
    <property type="entry name" value="P-loop containing nucleoside triphosphate hydrolases"/>
    <property type="match status" value="1"/>
</dbReference>
<dbReference type="SMART" id="SM00382">
    <property type="entry name" value="AAA"/>
    <property type="match status" value="1"/>
</dbReference>
<dbReference type="EMBL" id="SULG01000042">
    <property type="protein sequence ID" value="TLD41584.1"/>
    <property type="molecule type" value="Genomic_DNA"/>
</dbReference>
<dbReference type="Proteomes" id="UP000319783">
    <property type="component" value="Unassembled WGS sequence"/>
</dbReference>
<dbReference type="PANTHER" id="PTHR42788:SF13">
    <property type="entry name" value="ALIPHATIC SULFONATES IMPORT ATP-BINDING PROTEIN SSUB"/>
    <property type="match status" value="1"/>
</dbReference>
<protein>
    <submittedName>
        <fullName evidence="5">ABC-type nitrate/sulfonate/bicarbonate transport system, ATPase component</fullName>
    </submittedName>
</protein>
<dbReference type="PROSITE" id="PS00211">
    <property type="entry name" value="ABC_TRANSPORTER_1"/>
    <property type="match status" value="1"/>
</dbReference>
<dbReference type="InterPro" id="IPR027417">
    <property type="entry name" value="P-loop_NTPase"/>
</dbReference>
<dbReference type="AlphaFoldDB" id="A0A533QA56"/>
<gene>
    <name evidence="5" type="ORF">JETT_2130</name>
</gene>
<dbReference type="InterPro" id="IPR003439">
    <property type="entry name" value="ABC_transporter-like_ATP-bd"/>
</dbReference>
<dbReference type="CDD" id="cd03293">
    <property type="entry name" value="ABC_NrtD_SsuB_transporters"/>
    <property type="match status" value="1"/>
</dbReference>
<reference evidence="5 6" key="1">
    <citation type="submission" date="2019-04" db="EMBL/GenBank/DDBJ databases">
        <title>Genome of a novel bacterium Candidatus Jettenia ecosi reconstructed from metagenome of an anammox bioreactor.</title>
        <authorList>
            <person name="Mardanov A.V."/>
            <person name="Beletsky A.V."/>
            <person name="Ravin N.V."/>
            <person name="Botchkova E.A."/>
            <person name="Litti Y.V."/>
            <person name="Nozhevnikova A.N."/>
        </authorList>
    </citation>
    <scope>NUCLEOTIDE SEQUENCE [LARGE SCALE GENOMIC DNA]</scope>
    <source>
        <strain evidence="5">J2</strain>
    </source>
</reference>
<dbReference type="InterPro" id="IPR050166">
    <property type="entry name" value="ABC_transporter_ATP-bind"/>
</dbReference>
<proteinExistence type="predicted"/>
<dbReference type="InterPro" id="IPR017871">
    <property type="entry name" value="ABC_transporter-like_CS"/>
</dbReference>
<evidence type="ECO:0000256" key="2">
    <source>
        <dbReference type="ARBA" id="ARBA00022741"/>
    </source>
</evidence>
<evidence type="ECO:0000256" key="3">
    <source>
        <dbReference type="ARBA" id="ARBA00022840"/>
    </source>
</evidence>
<evidence type="ECO:0000256" key="1">
    <source>
        <dbReference type="ARBA" id="ARBA00022448"/>
    </source>
</evidence>
<dbReference type="PROSITE" id="PS50893">
    <property type="entry name" value="ABC_TRANSPORTER_2"/>
    <property type="match status" value="1"/>
</dbReference>
<keyword evidence="1" id="KW-0813">Transport</keyword>
<dbReference type="Pfam" id="PF00005">
    <property type="entry name" value="ABC_tran"/>
    <property type="match status" value="1"/>
</dbReference>
<dbReference type="InterPro" id="IPR018632">
    <property type="entry name" value="AAA-associated_dom_C"/>
</dbReference>
<dbReference type="GO" id="GO:0005524">
    <property type="term" value="F:ATP binding"/>
    <property type="evidence" value="ECO:0007669"/>
    <property type="project" value="UniProtKB-KW"/>
</dbReference>
<feature type="domain" description="ABC transporter" evidence="4">
    <location>
        <begin position="10"/>
        <end position="244"/>
    </location>
</feature>
<dbReference type="Pfam" id="PF09821">
    <property type="entry name" value="AAA_assoc_C"/>
    <property type="match status" value="1"/>
</dbReference>
<evidence type="ECO:0000259" key="4">
    <source>
        <dbReference type="PROSITE" id="PS50893"/>
    </source>
</evidence>
<name>A0A533QA56_9BACT</name>
<evidence type="ECO:0000313" key="5">
    <source>
        <dbReference type="EMBL" id="TLD41584.1"/>
    </source>
</evidence>
<keyword evidence="2" id="KW-0547">Nucleotide-binding</keyword>